<reference evidence="1 2" key="1">
    <citation type="submission" date="2019-05" db="EMBL/GenBank/DDBJ databases">
        <title>Another draft genome of Portunus trituberculatus and its Hox gene families provides insights of decapod evolution.</title>
        <authorList>
            <person name="Jeong J.-H."/>
            <person name="Song I."/>
            <person name="Kim S."/>
            <person name="Choi T."/>
            <person name="Kim D."/>
            <person name="Ryu S."/>
            <person name="Kim W."/>
        </authorList>
    </citation>
    <scope>NUCLEOTIDE SEQUENCE [LARGE SCALE GENOMIC DNA]</scope>
    <source>
        <tissue evidence="1">Muscle</tissue>
    </source>
</reference>
<comment type="caution">
    <text evidence="1">The sequence shown here is derived from an EMBL/GenBank/DDBJ whole genome shotgun (WGS) entry which is preliminary data.</text>
</comment>
<protein>
    <submittedName>
        <fullName evidence="1">Uncharacterized protein</fullName>
    </submittedName>
</protein>
<dbReference type="EMBL" id="VSRR010024764">
    <property type="protein sequence ID" value="MPC66445.1"/>
    <property type="molecule type" value="Genomic_DNA"/>
</dbReference>
<dbReference type="Proteomes" id="UP000324222">
    <property type="component" value="Unassembled WGS sequence"/>
</dbReference>
<keyword evidence="2" id="KW-1185">Reference proteome</keyword>
<name>A0A5B7H9W3_PORTR</name>
<evidence type="ECO:0000313" key="1">
    <source>
        <dbReference type="EMBL" id="MPC66445.1"/>
    </source>
</evidence>
<sequence length="112" mass="12094">MKERESFAVSYSSDFVALETLTAAYSSRQRVKIAPILFNTSMGKSISGSSVYCIADLTFPFLTAPSRGSVRPSLTKIAATSASLYPYAHTEALLPRAIHYAAHGGRKKENCG</sequence>
<gene>
    <name evidence="1" type="ORF">E2C01_060592</name>
</gene>
<evidence type="ECO:0000313" key="2">
    <source>
        <dbReference type="Proteomes" id="UP000324222"/>
    </source>
</evidence>
<organism evidence="1 2">
    <name type="scientific">Portunus trituberculatus</name>
    <name type="common">Swimming crab</name>
    <name type="synonym">Neptunus trituberculatus</name>
    <dbReference type="NCBI Taxonomy" id="210409"/>
    <lineage>
        <taxon>Eukaryota</taxon>
        <taxon>Metazoa</taxon>
        <taxon>Ecdysozoa</taxon>
        <taxon>Arthropoda</taxon>
        <taxon>Crustacea</taxon>
        <taxon>Multicrustacea</taxon>
        <taxon>Malacostraca</taxon>
        <taxon>Eumalacostraca</taxon>
        <taxon>Eucarida</taxon>
        <taxon>Decapoda</taxon>
        <taxon>Pleocyemata</taxon>
        <taxon>Brachyura</taxon>
        <taxon>Eubrachyura</taxon>
        <taxon>Portunoidea</taxon>
        <taxon>Portunidae</taxon>
        <taxon>Portuninae</taxon>
        <taxon>Portunus</taxon>
    </lineage>
</organism>
<dbReference type="AlphaFoldDB" id="A0A5B7H9W3"/>
<accession>A0A5B7H9W3</accession>
<proteinExistence type="predicted"/>